<protein>
    <submittedName>
        <fullName evidence="2">Uncharacterized protein</fullName>
    </submittedName>
</protein>
<dbReference type="OrthoDB" id="301307at2759"/>
<sequence length="297" mass="34972">MGEELILKIVDVNPQTSINDIGNIIKASGEWYTKDAEAKITIDFGNAVISQISIQNFNADEVSIQLKGDDNNELYYDKIIWKKDIQWNKTQNVDINEVSQEIFNQMIIQVLNYTQKEYKGLKRIRVYGIQDEQLYNQRKKNIKSLKKQSKDKQKKQEIDTSTKNKSEQKDTNINQIKVDGSSNKKNNKWELYNKSNNQSNKEQVFNDPREKLRNIHKSPSPIREEIHQFNQNSVQNSKSSDIFEKLGQNINEINMIRYNFNQIDKQFLELHQQLQKSLGIGKDKFLNQTNFEIHWLK</sequence>
<feature type="compositionally biased region" description="Polar residues" evidence="1">
    <location>
        <begin position="171"/>
        <end position="184"/>
    </location>
</feature>
<comment type="caution">
    <text evidence="2">The sequence shown here is derived from an EMBL/GenBank/DDBJ whole genome shotgun (WGS) entry which is preliminary data.</text>
</comment>
<dbReference type="Proteomes" id="UP000692954">
    <property type="component" value="Unassembled WGS sequence"/>
</dbReference>
<name>A0A8S1RAN7_9CILI</name>
<evidence type="ECO:0000313" key="3">
    <source>
        <dbReference type="Proteomes" id="UP000692954"/>
    </source>
</evidence>
<evidence type="ECO:0000256" key="1">
    <source>
        <dbReference type="SAM" id="MobiDB-lite"/>
    </source>
</evidence>
<accession>A0A8S1RAN7</accession>
<feature type="compositionally biased region" description="Basic and acidic residues" evidence="1">
    <location>
        <begin position="148"/>
        <end position="170"/>
    </location>
</feature>
<dbReference type="AlphaFoldDB" id="A0A8S1RAN7"/>
<reference evidence="2" key="1">
    <citation type="submission" date="2021-01" db="EMBL/GenBank/DDBJ databases">
        <authorList>
            <consortium name="Genoscope - CEA"/>
            <person name="William W."/>
        </authorList>
    </citation>
    <scope>NUCLEOTIDE SEQUENCE</scope>
</reference>
<organism evidence="2 3">
    <name type="scientific">Paramecium sonneborni</name>
    <dbReference type="NCBI Taxonomy" id="65129"/>
    <lineage>
        <taxon>Eukaryota</taxon>
        <taxon>Sar</taxon>
        <taxon>Alveolata</taxon>
        <taxon>Ciliophora</taxon>
        <taxon>Intramacronucleata</taxon>
        <taxon>Oligohymenophorea</taxon>
        <taxon>Peniculida</taxon>
        <taxon>Parameciidae</taxon>
        <taxon>Paramecium</taxon>
    </lineage>
</organism>
<proteinExistence type="predicted"/>
<feature type="compositionally biased region" description="Polar residues" evidence="1">
    <location>
        <begin position="193"/>
        <end position="203"/>
    </location>
</feature>
<evidence type="ECO:0000313" key="2">
    <source>
        <dbReference type="EMBL" id="CAD8124000.1"/>
    </source>
</evidence>
<feature type="region of interest" description="Disordered" evidence="1">
    <location>
        <begin position="140"/>
        <end position="208"/>
    </location>
</feature>
<dbReference type="EMBL" id="CAJJDN010000148">
    <property type="protein sequence ID" value="CAD8124000.1"/>
    <property type="molecule type" value="Genomic_DNA"/>
</dbReference>
<gene>
    <name evidence="2" type="ORF">PSON_ATCC_30995.1.T1480097</name>
</gene>
<keyword evidence="3" id="KW-1185">Reference proteome</keyword>